<feature type="domain" description="UvrD-like helicase C-terminal" evidence="6">
    <location>
        <begin position="83"/>
        <end position="242"/>
    </location>
</feature>
<dbReference type="Pfam" id="PF13361">
    <property type="entry name" value="UvrD_C"/>
    <property type="match status" value="1"/>
</dbReference>
<gene>
    <name evidence="7" type="ORF">PBRASI_LOCUS4828</name>
</gene>
<evidence type="ECO:0000256" key="4">
    <source>
        <dbReference type="ARBA" id="ARBA00022840"/>
    </source>
</evidence>
<dbReference type="AlphaFoldDB" id="A0A9N9AY37"/>
<dbReference type="InterPro" id="IPR000212">
    <property type="entry name" value="DNA_helicase_UvrD/REP"/>
</dbReference>
<dbReference type="GO" id="GO:0003677">
    <property type="term" value="F:DNA binding"/>
    <property type="evidence" value="ECO:0007669"/>
    <property type="project" value="InterPro"/>
</dbReference>
<dbReference type="GO" id="GO:0000725">
    <property type="term" value="P:recombinational repair"/>
    <property type="evidence" value="ECO:0007669"/>
    <property type="project" value="TreeGrafter"/>
</dbReference>
<feature type="coiled-coil region" evidence="5">
    <location>
        <begin position="86"/>
        <end position="142"/>
    </location>
</feature>
<reference evidence="7" key="1">
    <citation type="submission" date="2021-06" db="EMBL/GenBank/DDBJ databases">
        <authorList>
            <person name="Kallberg Y."/>
            <person name="Tangrot J."/>
            <person name="Rosling A."/>
        </authorList>
    </citation>
    <scope>NUCLEOTIDE SEQUENCE</scope>
    <source>
        <strain evidence="7">BR232B</strain>
    </source>
</reference>
<protein>
    <submittedName>
        <fullName evidence="7">11385_t:CDS:1</fullName>
    </submittedName>
</protein>
<name>A0A9N9AY37_9GLOM</name>
<dbReference type="Gene3D" id="3.40.50.300">
    <property type="entry name" value="P-loop containing nucleotide triphosphate hydrolases"/>
    <property type="match status" value="1"/>
</dbReference>
<evidence type="ECO:0000313" key="8">
    <source>
        <dbReference type="Proteomes" id="UP000789739"/>
    </source>
</evidence>
<dbReference type="PANTHER" id="PTHR11070">
    <property type="entry name" value="UVRD / RECB / PCRA DNA HELICASE FAMILY MEMBER"/>
    <property type="match status" value="1"/>
</dbReference>
<dbReference type="GO" id="GO:0043138">
    <property type="term" value="F:3'-5' DNA helicase activity"/>
    <property type="evidence" value="ECO:0007669"/>
    <property type="project" value="TreeGrafter"/>
</dbReference>
<dbReference type="Gene3D" id="1.10.486.10">
    <property type="entry name" value="PCRA, domain 4"/>
    <property type="match status" value="1"/>
</dbReference>
<evidence type="ECO:0000259" key="6">
    <source>
        <dbReference type="Pfam" id="PF13361"/>
    </source>
</evidence>
<dbReference type="GO" id="GO:0016787">
    <property type="term" value="F:hydrolase activity"/>
    <property type="evidence" value="ECO:0007669"/>
    <property type="project" value="UniProtKB-KW"/>
</dbReference>
<evidence type="ECO:0000256" key="2">
    <source>
        <dbReference type="ARBA" id="ARBA00022801"/>
    </source>
</evidence>
<dbReference type="InterPro" id="IPR027417">
    <property type="entry name" value="P-loop_NTPase"/>
</dbReference>
<evidence type="ECO:0000313" key="7">
    <source>
        <dbReference type="EMBL" id="CAG8545820.1"/>
    </source>
</evidence>
<dbReference type="PANTHER" id="PTHR11070:SF2">
    <property type="entry name" value="ATP-DEPENDENT DNA HELICASE SRS2"/>
    <property type="match status" value="1"/>
</dbReference>
<sequence length="246" mass="28463">MAFAGATEDIFQLLKEQFIDCAQMEISISFRVPEEIAAVANDFTRKFMPQKPKLTTNQTNGGRKPVVFLANVENNYQLSPDEEVKIKEKTQQIIEEENQSEQQKARKLSKLEKKLTAEEISSKKLENQIRFILQKISNLDKSATRDFLSGLGINWRNIPRFQQIIEQFDQARILDEERFRESLTVEEVNEFIRQIDIQLTEKDIENTGKTVLSTIHKAKGLEFDYVFVIAVDDGILPGETKRQESY</sequence>
<dbReference type="OrthoDB" id="2426388at2759"/>
<proteinExistence type="predicted"/>
<keyword evidence="3" id="KW-0347">Helicase</keyword>
<dbReference type="SUPFAM" id="SSF52540">
    <property type="entry name" value="P-loop containing nucleoside triphosphate hydrolases"/>
    <property type="match status" value="1"/>
</dbReference>
<dbReference type="InterPro" id="IPR014017">
    <property type="entry name" value="DNA_helicase_UvrD-like_C"/>
</dbReference>
<evidence type="ECO:0000256" key="1">
    <source>
        <dbReference type="ARBA" id="ARBA00022741"/>
    </source>
</evidence>
<dbReference type="EMBL" id="CAJVPI010000524">
    <property type="protein sequence ID" value="CAG8545820.1"/>
    <property type="molecule type" value="Genomic_DNA"/>
</dbReference>
<comment type="caution">
    <text evidence="7">The sequence shown here is derived from an EMBL/GenBank/DDBJ whole genome shotgun (WGS) entry which is preliminary data.</text>
</comment>
<organism evidence="7 8">
    <name type="scientific">Paraglomus brasilianum</name>
    <dbReference type="NCBI Taxonomy" id="144538"/>
    <lineage>
        <taxon>Eukaryota</taxon>
        <taxon>Fungi</taxon>
        <taxon>Fungi incertae sedis</taxon>
        <taxon>Mucoromycota</taxon>
        <taxon>Glomeromycotina</taxon>
        <taxon>Glomeromycetes</taxon>
        <taxon>Paraglomerales</taxon>
        <taxon>Paraglomeraceae</taxon>
        <taxon>Paraglomus</taxon>
    </lineage>
</organism>
<keyword evidence="2" id="KW-0378">Hydrolase</keyword>
<evidence type="ECO:0000256" key="3">
    <source>
        <dbReference type="ARBA" id="ARBA00022806"/>
    </source>
</evidence>
<dbReference type="GO" id="GO:0005524">
    <property type="term" value="F:ATP binding"/>
    <property type="evidence" value="ECO:0007669"/>
    <property type="project" value="UniProtKB-KW"/>
</dbReference>
<dbReference type="Proteomes" id="UP000789739">
    <property type="component" value="Unassembled WGS sequence"/>
</dbReference>
<evidence type="ECO:0000256" key="5">
    <source>
        <dbReference type="SAM" id="Coils"/>
    </source>
</evidence>
<keyword evidence="8" id="KW-1185">Reference proteome</keyword>
<keyword evidence="1" id="KW-0547">Nucleotide-binding</keyword>
<keyword evidence="5" id="KW-0175">Coiled coil</keyword>
<keyword evidence="4" id="KW-0067">ATP-binding</keyword>
<accession>A0A9N9AY37</accession>